<dbReference type="GO" id="GO:0005886">
    <property type="term" value="C:plasma membrane"/>
    <property type="evidence" value="ECO:0007669"/>
    <property type="project" value="TreeGrafter"/>
</dbReference>
<sequence>MEFELLYWHWIVLGFVLMLSEIFLGSFFIFWFGASALSVGLAMLAIPNMSEAAQIIIWAFASLIFALGWFKFVKPLSRDNTKAGLSKEALLGQIGQVLDPPNGEKFGMLRFPAPLLGSDEWLIISQDELIAGDRVSVIDLSGNSLIVTKT</sequence>
<dbReference type="InterPro" id="IPR012340">
    <property type="entry name" value="NA-bd_OB-fold"/>
</dbReference>
<keyword evidence="3 5" id="KW-1133">Transmembrane helix</keyword>
<dbReference type="InterPro" id="IPR002810">
    <property type="entry name" value="NfeD-like_C"/>
</dbReference>
<gene>
    <name evidence="7" type="ORF">COB20_13935</name>
</gene>
<dbReference type="PANTHER" id="PTHR33507:SF3">
    <property type="entry name" value="INNER MEMBRANE PROTEIN YBBJ"/>
    <property type="match status" value="1"/>
</dbReference>
<dbReference type="AlphaFoldDB" id="A0A2A4WXM4"/>
<dbReference type="EMBL" id="NVUL01000086">
    <property type="protein sequence ID" value="PCI74976.1"/>
    <property type="molecule type" value="Genomic_DNA"/>
</dbReference>
<evidence type="ECO:0000256" key="4">
    <source>
        <dbReference type="ARBA" id="ARBA00023136"/>
    </source>
</evidence>
<evidence type="ECO:0000256" key="5">
    <source>
        <dbReference type="SAM" id="Phobius"/>
    </source>
</evidence>
<dbReference type="Proteomes" id="UP000218767">
    <property type="component" value="Unassembled WGS sequence"/>
</dbReference>
<accession>A0A2A4WXM4</accession>
<reference evidence="8" key="1">
    <citation type="submission" date="2017-08" db="EMBL/GenBank/DDBJ databases">
        <title>A dynamic microbial community with high functional redundancy inhabits the cold, oxic subseafloor aquifer.</title>
        <authorList>
            <person name="Tully B.J."/>
            <person name="Wheat C.G."/>
            <person name="Glazer B.T."/>
            <person name="Huber J.A."/>
        </authorList>
    </citation>
    <scope>NUCLEOTIDE SEQUENCE [LARGE SCALE GENOMIC DNA]</scope>
</reference>
<dbReference type="PANTHER" id="PTHR33507">
    <property type="entry name" value="INNER MEMBRANE PROTEIN YBBJ"/>
    <property type="match status" value="1"/>
</dbReference>
<evidence type="ECO:0000259" key="6">
    <source>
        <dbReference type="Pfam" id="PF01957"/>
    </source>
</evidence>
<protein>
    <recommendedName>
        <fullName evidence="6">NfeD-like C-terminal domain-containing protein</fullName>
    </recommendedName>
</protein>
<dbReference type="Pfam" id="PF01957">
    <property type="entry name" value="NfeD"/>
    <property type="match status" value="1"/>
</dbReference>
<dbReference type="InterPro" id="IPR052165">
    <property type="entry name" value="Membrane_assoc_protease"/>
</dbReference>
<keyword evidence="4 5" id="KW-0472">Membrane</keyword>
<evidence type="ECO:0000256" key="1">
    <source>
        <dbReference type="ARBA" id="ARBA00004141"/>
    </source>
</evidence>
<keyword evidence="2 5" id="KW-0812">Transmembrane</keyword>
<dbReference type="SUPFAM" id="SSF141322">
    <property type="entry name" value="NfeD domain-like"/>
    <property type="match status" value="1"/>
</dbReference>
<evidence type="ECO:0000313" key="7">
    <source>
        <dbReference type="EMBL" id="PCI74976.1"/>
    </source>
</evidence>
<name>A0A2A4WXM4_9GAMM</name>
<feature type="transmembrane region" description="Helical" evidence="5">
    <location>
        <begin position="52"/>
        <end position="72"/>
    </location>
</feature>
<dbReference type="Gene3D" id="2.40.50.140">
    <property type="entry name" value="Nucleic acid-binding proteins"/>
    <property type="match status" value="1"/>
</dbReference>
<evidence type="ECO:0000313" key="8">
    <source>
        <dbReference type="Proteomes" id="UP000218767"/>
    </source>
</evidence>
<evidence type="ECO:0000256" key="2">
    <source>
        <dbReference type="ARBA" id="ARBA00022692"/>
    </source>
</evidence>
<organism evidence="7 8">
    <name type="scientific">SAR86 cluster bacterium</name>
    <dbReference type="NCBI Taxonomy" id="2030880"/>
    <lineage>
        <taxon>Bacteria</taxon>
        <taxon>Pseudomonadati</taxon>
        <taxon>Pseudomonadota</taxon>
        <taxon>Gammaproteobacteria</taxon>
        <taxon>SAR86 cluster</taxon>
    </lineage>
</organism>
<feature type="domain" description="NfeD-like C-terminal" evidence="6">
    <location>
        <begin position="88"/>
        <end position="149"/>
    </location>
</feature>
<feature type="transmembrane region" description="Helical" evidence="5">
    <location>
        <begin position="6"/>
        <end position="24"/>
    </location>
</feature>
<proteinExistence type="predicted"/>
<evidence type="ECO:0000256" key="3">
    <source>
        <dbReference type="ARBA" id="ARBA00022989"/>
    </source>
</evidence>
<comment type="subcellular location">
    <subcellularLocation>
        <location evidence="1">Membrane</location>
        <topology evidence="1">Multi-pass membrane protein</topology>
    </subcellularLocation>
</comment>
<comment type="caution">
    <text evidence="7">The sequence shown here is derived from an EMBL/GenBank/DDBJ whole genome shotgun (WGS) entry which is preliminary data.</text>
</comment>